<accession>A0A1X2IRD8</accession>
<gene>
    <name evidence="2" type="ORF">BCR42DRAFT_447988</name>
</gene>
<evidence type="ECO:0000256" key="1">
    <source>
        <dbReference type="SAM" id="MobiDB-lite"/>
    </source>
</evidence>
<dbReference type="AlphaFoldDB" id="A0A1X2IRD8"/>
<evidence type="ECO:0000313" key="2">
    <source>
        <dbReference type="EMBL" id="ORZ21108.1"/>
    </source>
</evidence>
<feature type="compositionally biased region" description="Low complexity" evidence="1">
    <location>
        <begin position="93"/>
        <end position="103"/>
    </location>
</feature>
<name>A0A1X2IRD8_9FUNG</name>
<feature type="compositionally biased region" description="Polar residues" evidence="1">
    <location>
        <begin position="141"/>
        <end position="153"/>
    </location>
</feature>
<protein>
    <submittedName>
        <fullName evidence="2">Uncharacterized protein</fullName>
    </submittedName>
</protein>
<dbReference type="EMBL" id="MCGE01000005">
    <property type="protein sequence ID" value="ORZ21108.1"/>
    <property type="molecule type" value="Genomic_DNA"/>
</dbReference>
<comment type="caution">
    <text evidence="2">The sequence shown here is derived from an EMBL/GenBank/DDBJ whole genome shotgun (WGS) entry which is preliminary data.</text>
</comment>
<organism evidence="2 3">
    <name type="scientific">Absidia repens</name>
    <dbReference type="NCBI Taxonomy" id="90262"/>
    <lineage>
        <taxon>Eukaryota</taxon>
        <taxon>Fungi</taxon>
        <taxon>Fungi incertae sedis</taxon>
        <taxon>Mucoromycota</taxon>
        <taxon>Mucoromycotina</taxon>
        <taxon>Mucoromycetes</taxon>
        <taxon>Mucorales</taxon>
        <taxon>Cunninghamellaceae</taxon>
        <taxon>Absidia</taxon>
    </lineage>
</organism>
<feature type="region of interest" description="Disordered" evidence="1">
    <location>
        <begin position="93"/>
        <end position="215"/>
    </location>
</feature>
<feature type="compositionally biased region" description="Polar residues" evidence="1">
    <location>
        <begin position="162"/>
        <end position="174"/>
    </location>
</feature>
<dbReference type="OrthoDB" id="2289442at2759"/>
<dbReference type="Proteomes" id="UP000193560">
    <property type="component" value="Unassembled WGS sequence"/>
</dbReference>
<feature type="compositionally biased region" description="Acidic residues" evidence="1">
    <location>
        <begin position="127"/>
        <end position="140"/>
    </location>
</feature>
<keyword evidence="3" id="KW-1185">Reference proteome</keyword>
<evidence type="ECO:0000313" key="3">
    <source>
        <dbReference type="Proteomes" id="UP000193560"/>
    </source>
</evidence>
<sequence length="215" mass="24452">MDHQYSNLFLMQHLSSISHQKIYPTIPIKIEMPLWKTLHITRLWNNAREQEIYLTQQQQKNDWWIHQMADSNRASFQSLDNYLPPSWLDDSASTTSTIDSTTSEHINCEPRPPHHDTTANDGIDLVHDDDDDDDEEEDSDTMGTTVEPSSPTHATVEKLSTENELTSLLVVSNQGRKRKHEEDLADTQINRTPPATRAATTTTTTTTPSSPMVKV</sequence>
<proteinExistence type="predicted"/>
<feature type="compositionally biased region" description="Low complexity" evidence="1">
    <location>
        <begin position="191"/>
        <end position="208"/>
    </location>
</feature>
<feature type="compositionally biased region" description="Basic and acidic residues" evidence="1">
    <location>
        <begin position="106"/>
        <end position="118"/>
    </location>
</feature>
<reference evidence="2 3" key="1">
    <citation type="submission" date="2016-07" db="EMBL/GenBank/DDBJ databases">
        <title>Pervasive Adenine N6-methylation of Active Genes in Fungi.</title>
        <authorList>
            <consortium name="DOE Joint Genome Institute"/>
            <person name="Mondo S.J."/>
            <person name="Dannebaum R.O."/>
            <person name="Kuo R.C."/>
            <person name="Labutti K."/>
            <person name="Haridas S."/>
            <person name="Kuo A."/>
            <person name="Salamov A."/>
            <person name="Ahrendt S.R."/>
            <person name="Lipzen A."/>
            <person name="Sullivan W."/>
            <person name="Andreopoulos W.B."/>
            <person name="Clum A."/>
            <person name="Lindquist E."/>
            <person name="Daum C."/>
            <person name="Ramamoorthy G.K."/>
            <person name="Gryganskyi A."/>
            <person name="Culley D."/>
            <person name="Magnuson J.K."/>
            <person name="James T.Y."/>
            <person name="O'Malley M.A."/>
            <person name="Stajich J.E."/>
            <person name="Spatafora J.W."/>
            <person name="Visel A."/>
            <person name="Grigoriev I.V."/>
        </authorList>
    </citation>
    <scope>NUCLEOTIDE SEQUENCE [LARGE SCALE GENOMIC DNA]</scope>
    <source>
        <strain evidence="2 3">NRRL 1336</strain>
    </source>
</reference>